<keyword evidence="14" id="KW-1185">Reference proteome</keyword>
<evidence type="ECO:0000256" key="4">
    <source>
        <dbReference type="ARBA" id="ARBA00017068"/>
    </source>
</evidence>
<dbReference type="CDD" id="cd03313">
    <property type="entry name" value="enolase"/>
    <property type="match status" value="1"/>
</dbReference>
<evidence type="ECO:0000256" key="3">
    <source>
        <dbReference type="ARBA" id="ARBA00012058"/>
    </source>
</evidence>
<dbReference type="InterPro" id="IPR020810">
    <property type="entry name" value="Enolase_C"/>
</dbReference>
<evidence type="ECO:0000256" key="5">
    <source>
        <dbReference type="ARBA" id="ARBA00022525"/>
    </source>
</evidence>
<keyword evidence="6 10" id="KW-0460">Magnesium</keyword>
<evidence type="ECO:0000259" key="11">
    <source>
        <dbReference type="SMART" id="SM01192"/>
    </source>
</evidence>
<keyword evidence="7 10" id="KW-0324">Glycolysis</keyword>
<feature type="binding site" evidence="10">
    <location>
        <position position="248"/>
    </location>
    <ligand>
        <name>Mg(2+)</name>
        <dbReference type="ChEBI" id="CHEBI:18420"/>
    </ligand>
</feature>
<feature type="domain" description="Enolase N-terminal" evidence="12">
    <location>
        <begin position="7"/>
        <end position="136"/>
    </location>
</feature>
<evidence type="ECO:0000313" key="14">
    <source>
        <dbReference type="Proteomes" id="UP001059672"/>
    </source>
</evidence>
<dbReference type="RefSeq" id="WP_255838144.1">
    <property type="nucleotide sequence ID" value="NZ_CP073346.1"/>
</dbReference>
<sequence length="435" mass="45824">MNSKTLIQQVAAREILDSRGNPTVEAVVTLEGGAVGVASVPSGASTGTREALELRDGAARYQGKGVMRAVANVNGAIRDCVLGLDALQQRAVDAAMIALDGTESKAELGANAILAVSLATARAAASAQGLALYEHLAALFGAPGRFSMPVPMMNIINGGEHADNNVDIQEFMIQPVGAGSFKEALRMGAEVFHCLKAELSERGLSTAVGDEGGFAPSLTSNEEALVVIQKAVQRAGYVLGQDITLALDCAASEFYRDGRYVLAGEGKSFDSAGFADYLAGLCERYPIVSIEDGMDESDWAGWAALTDKLGQRVQLVGDDLFVTNTKILAQGIERGIGNSILIKFNQIGSLSETFDAIRMAQNAGYTAVISHRSGETEDTTIADLAVATCAGQIKTGSLCRSDRVGKYNQLLRIEEALQERAPYSAEALLARRQIG</sequence>
<dbReference type="PANTHER" id="PTHR11902:SF1">
    <property type="entry name" value="ENOLASE"/>
    <property type="match status" value="1"/>
</dbReference>
<reference evidence="13" key="1">
    <citation type="submission" date="2021-04" db="EMBL/GenBank/DDBJ databases">
        <title>Oceanospirillales bacteria with DddD are important DMSP degraders in coastal seawater.</title>
        <authorList>
            <person name="Liu J."/>
        </authorList>
    </citation>
    <scope>NUCLEOTIDE SEQUENCE</scope>
    <source>
        <strain evidence="13">D13-4</strain>
    </source>
</reference>
<dbReference type="SMART" id="SM01193">
    <property type="entry name" value="Enolase_N"/>
    <property type="match status" value="1"/>
</dbReference>
<feature type="active site" description="Proton donor" evidence="10">
    <location>
        <position position="211"/>
    </location>
</feature>
<accession>A0ABY5H6C8</accession>
<keyword evidence="8 10" id="KW-0456">Lyase</keyword>
<dbReference type="NCBIfam" id="TIGR01060">
    <property type="entry name" value="eno"/>
    <property type="match status" value="1"/>
</dbReference>
<dbReference type="PANTHER" id="PTHR11902">
    <property type="entry name" value="ENOLASE"/>
    <property type="match status" value="1"/>
</dbReference>
<feature type="binding site" evidence="10">
    <location>
        <position position="343"/>
    </location>
    <ligand>
        <name>(2R)-2-phosphoglycerate</name>
        <dbReference type="ChEBI" id="CHEBI:58289"/>
    </ligand>
</feature>
<name>A0ABY5H6C8_9PSED</name>
<dbReference type="InterPro" id="IPR000941">
    <property type="entry name" value="Enolase"/>
</dbReference>
<dbReference type="InterPro" id="IPR020811">
    <property type="entry name" value="Enolase_N"/>
</dbReference>
<evidence type="ECO:0000256" key="2">
    <source>
        <dbReference type="ARBA" id="ARBA00009604"/>
    </source>
</evidence>
<dbReference type="PROSITE" id="PS00164">
    <property type="entry name" value="ENOLASE"/>
    <property type="match status" value="1"/>
</dbReference>
<evidence type="ECO:0000256" key="1">
    <source>
        <dbReference type="ARBA" id="ARBA00005031"/>
    </source>
</evidence>
<feature type="active site" description="Proton acceptor" evidence="10">
    <location>
        <position position="343"/>
    </location>
</feature>
<feature type="binding site" evidence="10">
    <location>
        <position position="372"/>
    </location>
    <ligand>
        <name>(2R)-2-phosphoglycerate</name>
        <dbReference type="ChEBI" id="CHEBI:58289"/>
    </ligand>
</feature>
<dbReference type="SFLD" id="SFLDF00002">
    <property type="entry name" value="enolase"/>
    <property type="match status" value="1"/>
</dbReference>
<comment type="pathway">
    <text evidence="1 10">Carbohydrate degradation; glycolysis; pyruvate from D-glyceraldehyde 3-phosphate: step 4/5.</text>
</comment>
<comment type="cofactor">
    <cofactor evidence="10">
        <name>Mg(2+)</name>
        <dbReference type="ChEBI" id="CHEBI:18420"/>
    </cofactor>
    <text evidence="10">Binds a second Mg(2+) ion via substrate during catalysis.</text>
</comment>
<comment type="subcellular location">
    <subcellularLocation>
        <location evidence="10">Cytoplasm</location>
    </subcellularLocation>
    <subcellularLocation>
        <location evidence="10">Secreted</location>
    </subcellularLocation>
    <subcellularLocation>
        <location evidence="10">Cell surface</location>
    </subcellularLocation>
    <text evidence="10">Fractions of enolase are present in both the cytoplasm and on the cell surface.</text>
</comment>
<comment type="function">
    <text evidence="9 10">Catalyzes the reversible conversion of 2-phosphoglycerate (2-PG) into phosphoenolpyruvate (PEP). It is essential for the degradation of carbohydrates via glycolysis.</text>
</comment>
<dbReference type="Gene3D" id="3.30.390.10">
    <property type="entry name" value="Enolase-like, N-terminal domain"/>
    <property type="match status" value="1"/>
</dbReference>
<dbReference type="PIRSF" id="PIRSF001400">
    <property type="entry name" value="Enolase"/>
    <property type="match status" value="1"/>
</dbReference>
<dbReference type="SFLD" id="SFLDG00178">
    <property type="entry name" value="enolase"/>
    <property type="match status" value="1"/>
</dbReference>
<dbReference type="Pfam" id="PF03952">
    <property type="entry name" value="Enolase_N"/>
    <property type="match status" value="1"/>
</dbReference>
<dbReference type="PRINTS" id="PR00148">
    <property type="entry name" value="ENOLASE"/>
</dbReference>
<evidence type="ECO:0000256" key="8">
    <source>
        <dbReference type="ARBA" id="ARBA00023239"/>
    </source>
</evidence>
<organism evidence="13 14">
    <name type="scientific">Pseudomonas benzenivorans</name>
    <dbReference type="NCBI Taxonomy" id="556533"/>
    <lineage>
        <taxon>Bacteria</taxon>
        <taxon>Pseudomonadati</taxon>
        <taxon>Pseudomonadota</taxon>
        <taxon>Gammaproteobacteria</taxon>
        <taxon>Pseudomonadales</taxon>
        <taxon>Pseudomonadaceae</taxon>
        <taxon>Pseudomonas</taxon>
    </lineage>
</organism>
<dbReference type="SFLD" id="SFLDS00001">
    <property type="entry name" value="Enolase"/>
    <property type="match status" value="1"/>
</dbReference>
<dbReference type="Proteomes" id="UP001059672">
    <property type="component" value="Chromosome"/>
</dbReference>
<dbReference type="InterPro" id="IPR020809">
    <property type="entry name" value="Enolase_CS"/>
</dbReference>
<dbReference type="EMBL" id="CP073346">
    <property type="protein sequence ID" value="UTW07559.1"/>
    <property type="molecule type" value="Genomic_DNA"/>
</dbReference>
<evidence type="ECO:0000313" key="13">
    <source>
        <dbReference type="EMBL" id="UTW07559.1"/>
    </source>
</evidence>
<dbReference type="InterPro" id="IPR029017">
    <property type="entry name" value="Enolase-like_N"/>
</dbReference>
<dbReference type="EC" id="4.2.1.11" evidence="3 10"/>
<keyword evidence="10" id="KW-0963">Cytoplasm</keyword>
<dbReference type="Gene3D" id="3.20.20.120">
    <property type="entry name" value="Enolase-like C-terminal domain"/>
    <property type="match status" value="1"/>
</dbReference>
<dbReference type="GO" id="GO:0004634">
    <property type="term" value="F:phosphopyruvate hydratase activity"/>
    <property type="evidence" value="ECO:0007669"/>
    <property type="project" value="UniProtKB-EC"/>
</dbReference>
<feature type="binding site" evidence="10">
    <location>
        <position position="318"/>
    </location>
    <ligand>
        <name>Mg(2+)</name>
        <dbReference type="ChEBI" id="CHEBI:18420"/>
    </ligand>
</feature>
<comment type="similarity">
    <text evidence="2 10">Belongs to the enolase family.</text>
</comment>
<feature type="binding site" evidence="10">
    <location>
        <position position="291"/>
    </location>
    <ligand>
        <name>Mg(2+)</name>
        <dbReference type="ChEBI" id="CHEBI:18420"/>
    </ligand>
</feature>
<dbReference type="HAMAP" id="MF_00318">
    <property type="entry name" value="Enolase"/>
    <property type="match status" value="1"/>
</dbReference>
<feature type="binding site" evidence="10">
    <location>
        <position position="394"/>
    </location>
    <ligand>
        <name>(2R)-2-phosphoglycerate</name>
        <dbReference type="ChEBI" id="CHEBI:58289"/>
    </ligand>
</feature>
<dbReference type="InterPro" id="IPR036849">
    <property type="entry name" value="Enolase-like_C_sf"/>
</dbReference>
<dbReference type="SUPFAM" id="SSF51604">
    <property type="entry name" value="Enolase C-terminal domain-like"/>
    <property type="match status" value="1"/>
</dbReference>
<evidence type="ECO:0000256" key="7">
    <source>
        <dbReference type="ARBA" id="ARBA00023152"/>
    </source>
</evidence>
<feature type="domain" description="Enolase C-terminal TIM barrel" evidence="11">
    <location>
        <begin position="145"/>
        <end position="431"/>
    </location>
</feature>
<dbReference type="SUPFAM" id="SSF54826">
    <property type="entry name" value="Enolase N-terminal domain-like"/>
    <property type="match status" value="1"/>
</dbReference>
<evidence type="ECO:0000259" key="12">
    <source>
        <dbReference type="SMART" id="SM01193"/>
    </source>
</evidence>
<keyword evidence="5 10" id="KW-0964">Secreted</keyword>
<gene>
    <name evidence="10 13" type="primary">eno</name>
    <name evidence="13" type="ORF">KDW96_20845</name>
</gene>
<comment type="subunit">
    <text evidence="10">Component of the RNA degradosome, a multiprotein complex involved in RNA processing and mRNA degradation.</text>
</comment>
<comment type="catalytic activity">
    <reaction evidence="10">
        <text>(2R)-2-phosphoglycerate = phosphoenolpyruvate + H2O</text>
        <dbReference type="Rhea" id="RHEA:10164"/>
        <dbReference type="ChEBI" id="CHEBI:15377"/>
        <dbReference type="ChEBI" id="CHEBI:58289"/>
        <dbReference type="ChEBI" id="CHEBI:58702"/>
        <dbReference type="EC" id="4.2.1.11"/>
    </reaction>
</comment>
<proteinExistence type="inferred from homology"/>
<evidence type="ECO:0000256" key="9">
    <source>
        <dbReference type="ARBA" id="ARBA00045763"/>
    </source>
</evidence>
<evidence type="ECO:0000256" key="10">
    <source>
        <dbReference type="HAMAP-Rule" id="MF_00318"/>
    </source>
</evidence>
<evidence type="ECO:0000256" key="6">
    <source>
        <dbReference type="ARBA" id="ARBA00022842"/>
    </source>
</evidence>
<protein>
    <recommendedName>
        <fullName evidence="4 10">Enolase</fullName>
        <ecNumber evidence="3 10">4.2.1.11</ecNumber>
    </recommendedName>
    <alternativeName>
        <fullName evidence="10">2-phospho-D-glycerate hydro-lyase</fullName>
    </alternativeName>
    <alternativeName>
        <fullName evidence="10">2-phosphoglycerate dehydratase</fullName>
    </alternativeName>
</protein>
<feature type="binding site" evidence="10">
    <location>
        <position position="169"/>
    </location>
    <ligand>
        <name>(2R)-2-phosphoglycerate</name>
        <dbReference type="ChEBI" id="CHEBI:58289"/>
    </ligand>
</feature>
<feature type="binding site" evidence="10">
    <location>
        <position position="373"/>
    </location>
    <ligand>
        <name>(2R)-2-phosphoglycerate</name>
        <dbReference type="ChEBI" id="CHEBI:58289"/>
    </ligand>
</feature>
<dbReference type="Pfam" id="PF00113">
    <property type="entry name" value="Enolase_C"/>
    <property type="match status" value="1"/>
</dbReference>
<keyword evidence="10" id="KW-0479">Metal-binding</keyword>
<dbReference type="SMART" id="SM01192">
    <property type="entry name" value="Enolase_C"/>
    <property type="match status" value="1"/>
</dbReference>